<organism evidence="4 5">
    <name type="scientific">Wenjunlia vitaminophila</name>
    <name type="common">Streptomyces vitaminophilus</name>
    <dbReference type="NCBI Taxonomy" id="76728"/>
    <lineage>
        <taxon>Bacteria</taxon>
        <taxon>Bacillati</taxon>
        <taxon>Actinomycetota</taxon>
        <taxon>Actinomycetes</taxon>
        <taxon>Kitasatosporales</taxon>
        <taxon>Streptomycetaceae</taxon>
        <taxon>Wenjunlia</taxon>
    </lineage>
</organism>
<gene>
    <name evidence="4" type="ORF">AQ490_08780</name>
</gene>
<keyword evidence="1" id="KW-0863">Zinc-finger</keyword>
<dbReference type="EMBL" id="LLZU01000038">
    <property type="protein sequence ID" value="KRV47175.1"/>
    <property type="molecule type" value="Genomic_DNA"/>
</dbReference>
<feature type="region of interest" description="Disordered" evidence="2">
    <location>
        <begin position="79"/>
        <end position="104"/>
    </location>
</feature>
<dbReference type="eggNOG" id="COG4715">
    <property type="taxonomic scope" value="Bacteria"/>
</dbReference>
<evidence type="ECO:0000313" key="4">
    <source>
        <dbReference type="EMBL" id="KRV47175.1"/>
    </source>
</evidence>
<dbReference type="Proteomes" id="UP000050867">
    <property type="component" value="Unassembled WGS sequence"/>
</dbReference>
<reference evidence="4 5" key="1">
    <citation type="submission" date="2015-10" db="EMBL/GenBank/DDBJ databases">
        <title>Draft genome sequence of pyrrolomycin-producing Streptomyces vitaminophilus.</title>
        <authorList>
            <person name="Graham D.E."/>
            <person name="Mahan K.M."/>
            <person name="Klingeman D.M."/>
            <person name="Hettich R.L."/>
            <person name="Parry R.J."/>
        </authorList>
    </citation>
    <scope>NUCLEOTIDE SEQUENCE [LARGE SCALE GENOMIC DNA]</scope>
    <source>
        <strain evidence="4 5">ATCC 31673</strain>
    </source>
</reference>
<dbReference type="PROSITE" id="PS50966">
    <property type="entry name" value="ZF_SWIM"/>
    <property type="match status" value="1"/>
</dbReference>
<dbReference type="GO" id="GO:0008270">
    <property type="term" value="F:zinc ion binding"/>
    <property type="evidence" value="ECO:0007669"/>
    <property type="project" value="UniProtKB-KW"/>
</dbReference>
<proteinExistence type="predicted"/>
<dbReference type="STRING" id="76728.AQ490_08780"/>
<accession>A0A0T6LM19</accession>
<sequence length="404" mass="42716">MWGLCRGSGSKPYQTVVDLDAPAYKCSCPSRKFPCKHALGLLVLWSAGADAGVAPAEPPEWVAQWADGRRSRAEQKAVRAATGPADEAGARRRAERRARQMAEGAGELERRLADQLRAGLAGADREGYGVWDEVAARMVDAKAPGLASRARNLAVVPSTGAGWPSRTLQEFGLLHLLVKGLLAVDGLPEPLAATVRSRAGVPMDTADVLRVGESVRDLWVVLGQEDAQDSKLTTRRLWLQGTTTGRAAMVLSFGAAGRAPELTLPTGLSIDADLTYFPGARPLRAAIGERHGPPVASPVPHGVPVGQALDRYAEALVEDPWLDSWPTVLADVVPIPGPEGWQLADASGDEALPVTARFGGAQGLWRLAAVSGGRPVTVFGECGHRGFTPHTVWGEAQDTRGVAL</sequence>
<protein>
    <recommendedName>
        <fullName evidence="3">SWIM-type domain-containing protein</fullName>
    </recommendedName>
</protein>
<keyword evidence="5" id="KW-1185">Reference proteome</keyword>
<feature type="compositionally biased region" description="Basic and acidic residues" evidence="2">
    <location>
        <begin position="88"/>
        <end position="100"/>
    </location>
</feature>
<dbReference type="Pfam" id="PF04434">
    <property type="entry name" value="SWIM"/>
    <property type="match status" value="1"/>
</dbReference>
<dbReference type="InterPro" id="IPR007527">
    <property type="entry name" value="Znf_SWIM"/>
</dbReference>
<evidence type="ECO:0000259" key="3">
    <source>
        <dbReference type="PROSITE" id="PS50966"/>
    </source>
</evidence>
<comment type="caution">
    <text evidence="4">The sequence shown here is derived from an EMBL/GenBank/DDBJ whole genome shotgun (WGS) entry which is preliminary data.</text>
</comment>
<keyword evidence="1" id="KW-0479">Metal-binding</keyword>
<name>A0A0T6LM19_WENVI</name>
<dbReference type="AlphaFoldDB" id="A0A0T6LM19"/>
<evidence type="ECO:0000256" key="1">
    <source>
        <dbReference type="PROSITE-ProRule" id="PRU00325"/>
    </source>
</evidence>
<evidence type="ECO:0000256" key="2">
    <source>
        <dbReference type="SAM" id="MobiDB-lite"/>
    </source>
</evidence>
<feature type="domain" description="SWIM-type" evidence="3">
    <location>
        <begin position="13"/>
        <end position="46"/>
    </location>
</feature>
<keyword evidence="1" id="KW-0862">Zinc</keyword>
<evidence type="ECO:0000313" key="5">
    <source>
        <dbReference type="Proteomes" id="UP000050867"/>
    </source>
</evidence>